<dbReference type="GO" id="GO:0046491">
    <property type="term" value="P:L-methylmalonyl-CoA metabolic process"/>
    <property type="evidence" value="ECO:0007669"/>
    <property type="project" value="TreeGrafter"/>
</dbReference>
<sequence length="136" mass="15246">MDFDHAGIATDNAAELAHQYCELFETSVVHEEELDSLRVHFLDVDGGYFELLEPTEPGTVQRYLDHNGPGVHHLALTTPNIENALERAREMGIELIDTTPRPGAWGHDVAFLHPKSTGGILIEFVQHTDRESNPRH</sequence>
<dbReference type="Proteomes" id="UP000282322">
    <property type="component" value="Unassembled WGS sequence"/>
</dbReference>
<dbReference type="SUPFAM" id="SSF54593">
    <property type="entry name" value="Glyoxalase/Bleomycin resistance protein/Dihydroxybiphenyl dioxygenase"/>
    <property type="match status" value="1"/>
</dbReference>
<protein>
    <submittedName>
        <fullName evidence="4">Methylmalonyl-CoA epimerase</fullName>
        <ecNumber evidence="4">5.1.99.1</ecNumber>
    </submittedName>
</protein>
<dbReference type="InterPro" id="IPR037523">
    <property type="entry name" value="VOC_core"/>
</dbReference>
<evidence type="ECO:0000259" key="3">
    <source>
        <dbReference type="PROSITE" id="PS51819"/>
    </source>
</evidence>
<evidence type="ECO:0000313" key="4">
    <source>
        <dbReference type="EMBL" id="RRJ32664.1"/>
    </source>
</evidence>
<dbReference type="Pfam" id="PF13669">
    <property type="entry name" value="Glyoxalase_4"/>
    <property type="match status" value="1"/>
</dbReference>
<proteinExistence type="inferred from homology"/>
<dbReference type="InterPro" id="IPR017515">
    <property type="entry name" value="MeMalonyl-CoA_epimerase"/>
</dbReference>
<accession>A0A3P3RH57</accession>
<dbReference type="GO" id="GO:0004493">
    <property type="term" value="F:methylmalonyl-CoA epimerase activity"/>
    <property type="evidence" value="ECO:0007669"/>
    <property type="project" value="UniProtKB-EC"/>
</dbReference>
<dbReference type="GO" id="GO:0046872">
    <property type="term" value="F:metal ion binding"/>
    <property type="evidence" value="ECO:0007669"/>
    <property type="project" value="UniProtKB-KW"/>
</dbReference>
<dbReference type="PANTHER" id="PTHR43048">
    <property type="entry name" value="METHYLMALONYL-COA EPIMERASE"/>
    <property type="match status" value="1"/>
</dbReference>
<dbReference type="Gene3D" id="3.10.180.10">
    <property type="entry name" value="2,3-Dihydroxybiphenyl 1,2-Dioxygenase, domain 1"/>
    <property type="match status" value="1"/>
</dbReference>
<dbReference type="CDD" id="cd07249">
    <property type="entry name" value="MMCE"/>
    <property type="match status" value="1"/>
</dbReference>
<evidence type="ECO:0000256" key="2">
    <source>
        <dbReference type="ARBA" id="ARBA00022723"/>
    </source>
</evidence>
<keyword evidence="2" id="KW-0479">Metal-binding</keyword>
<evidence type="ECO:0000256" key="1">
    <source>
        <dbReference type="ARBA" id="ARBA00009308"/>
    </source>
</evidence>
<dbReference type="InterPro" id="IPR051785">
    <property type="entry name" value="MMCE/EMCE_epimerase"/>
</dbReference>
<dbReference type="InterPro" id="IPR029068">
    <property type="entry name" value="Glyas_Bleomycin-R_OHBP_Dase"/>
</dbReference>
<dbReference type="RefSeq" id="WP_124953890.1">
    <property type="nucleotide sequence ID" value="NZ_RRCH01000007.1"/>
</dbReference>
<feature type="domain" description="VOC" evidence="3">
    <location>
        <begin position="2"/>
        <end position="127"/>
    </location>
</feature>
<name>A0A3P3RH57_9EURY</name>
<dbReference type="NCBIfam" id="TIGR03081">
    <property type="entry name" value="metmalonyl_epim"/>
    <property type="match status" value="1"/>
</dbReference>
<comment type="caution">
    <text evidence="4">The sequence shown here is derived from an EMBL/GenBank/DDBJ whole genome shotgun (WGS) entry which is preliminary data.</text>
</comment>
<dbReference type="PANTHER" id="PTHR43048:SF3">
    <property type="entry name" value="METHYLMALONYL-COA EPIMERASE, MITOCHONDRIAL"/>
    <property type="match status" value="1"/>
</dbReference>
<organism evidence="4 5">
    <name type="scientific">Halocatena pleomorpha</name>
    <dbReference type="NCBI Taxonomy" id="1785090"/>
    <lineage>
        <taxon>Archaea</taxon>
        <taxon>Methanobacteriati</taxon>
        <taxon>Methanobacteriota</taxon>
        <taxon>Stenosarchaea group</taxon>
        <taxon>Halobacteria</taxon>
        <taxon>Halobacteriales</taxon>
        <taxon>Natronomonadaceae</taxon>
        <taxon>Halocatena</taxon>
    </lineage>
</organism>
<comment type="similarity">
    <text evidence="1">Belongs to the methylmalonyl-CoA epimerase family.</text>
</comment>
<gene>
    <name evidence="4" type="primary">mce</name>
    <name evidence="4" type="ORF">EIK79_04190</name>
</gene>
<dbReference type="AlphaFoldDB" id="A0A3P3RH57"/>
<dbReference type="OrthoDB" id="6161at2157"/>
<dbReference type="EMBL" id="RRCH01000007">
    <property type="protein sequence ID" value="RRJ32664.1"/>
    <property type="molecule type" value="Genomic_DNA"/>
</dbReference>
<dbReference type="PROSITE" id="PS51819">
    <property type="entry name" value="VOC"/>
    <property type="match status" value="1"/>
</dbReference>
<keyword evidence="4" id="KW-0413">Isomerase</keyword>
<keyword evidence="5" id="KW-1185">Reference proteome</keyword>
<reference evidence="4 5" key="1">
    <citation type="submission" date="2018-11" db="EMBL/GenBank/DDBJ databases">
        <title>Taxonoimc description of Halomarina strain SPP-AMP-1.</title>
        <authorList>
            <person name="Pal Y."/>
            <person name="Srinivasana K."/>
            <person name="Verma A."/>
            <person name="Kumar P."/>
        </authorList>
    </citation>
    <scope>NUCLEOTIDE SEQUENCE [LARGE SCALE GENOMIC DNA]</scope>
    <source>
        <strain evidence="4 5">SPP-AMP-1</strain>
    </source>
</reference>
<dbReference type="EC" id="5.1.99.1" evidence="4"/>
<evidence type="ECO:0000313" key="5">
    <source>
        <dbReference type="Proteomes" id="UP000282322"/>
    </source>
</evidence>